<keyword evidence="1" id="KW-0808">Transferase</keyword>
<keyword evidence="1" id="KW-0548">Nucleotidyltransferase</keyword>
<reference evidence="4 5" key="1">
    <citation type="journal article" date="2020" name="Cell">
        <title>Large-Scale Comparative Analyses of Tick Genomes Elucidate Their Genetic Diversity and Vector Capacities.</title>
        <authorList>
            <consortium name="Tick Genome and Microbiome Consortium (TIGMIC)"/>
            <person name="Jia N."/>
            <person name="Wang J."/>
            <person name="Shi W."/>
            <person name="Du L."/>
            <person name="Sun Y."/>
            <person name="Zhan W."/>
            <person name="Jiang J.F."/>
            <person name="Wang Q."/>
            <person name="Zhang B."/>
            <person name="Ji P."/>
            <person name="Bell-Sakyi L."/>
            <person name="Cui X.M."/>
            <person name="Yuan T.T."/>
            <person name="Jiang B.G."/>
            <person name="Yang W.F."/>
            <person name="Lam T.T."/>
            <person name="Chang Q.C."/>
            <person name="Ding S.J."/>
            <person name="Wang X.J."/>
            <person name="Zhu J.G."/>
            <person name="Ruan X.D."/>
            <person name="Zhao L."/>
            <person name="Wei J.T."/>
            <person name="Ye R.Z."/>
            <person name="Que T.C."/>
            <person name="Du C.H."/>
            <person name="Zhou Y.H."/>
            <person name="Cheng J.X."/>
            <person name="Dai P.F."/>
            <person name="Guo W.B."/>
            <person name="Han X.H."/>
            <person name="Huang E.J."/>
            <person name="Li L.F."/>
            <person name="Wei W."/>
            <person name="Gao Y.C."/>
            <person name="Liu J.Z."/>
            <person name="Shao H.Z."/>
            <person name="Wang X."/>
            <person name="Wang C.C."/>
            <person name="Yang T.C."/>
            <person name="Huo Q.B."/>
            <person name="Li W."/>
            <person name="Chen H.Y."/>
            <person name="Chen S.E."/>
            <person name="Zhou L.G."/>
            <person name="Ni X.B."/>
            <person name="Tian J.H."/>
            <person name="Sheng Y."/>
            <person name="Liu T."/>
            <person name="Pan Y.S."/>
            <person name="Xia L.Y."/>
            <person name="Li J."/>
            <person name="Zhao F."/>
            <person name="Cao W.C."/>
        </authorList>
    </citation>
    <scope>NUCLEOTIDE SEQUENCE [LARGE SCALE GENOMIC DNA]</scope>
    <source>
        <strain evidence="4">HaeL-2018</strain>
    </source>
</reference>
<dbReference type="InterPro" id="IPR057596">
    <property type="entry name" value="RDRP_core"/>
</dbReference>
<dbReference type="VEuPathDB" id="VectorBase:HLOH_057186"/>
<dbReference type="GO" id="GO:0031380">
    <property type="term" value="C:nuclear RNA-directed RNA polymerase complex"/>
    <property type="evidence" value="ECO:0007669"/>
    <property type="project" value="TreeGrafter"/>
</dbReference>
<dbReference type="EMBL" id="JABSTR010000001">
    <property type="protein sequence ID" value="KAH9362911.1"/>
    <property type="molecule type" value="Genomic_DNA"/>
</dbReference>
<sequence length="620" mass="68918">MMTRILTVLLGRNPVASADDKRMMSNTTVLNFTAFWTRLSVQDTKSHVKHYVEFFQAAEPGAHVDVSSPMELWNGSYGDCIYQAVVTVRLHRRISPLKLEAPYFSLVRRWCSDGKKEQSPRLLQWLAPDRKDGFLRGSATLERNVQLASVEFGAFSGLTTFARCFAVNSGSIKGVGYMLSCVFKHDVRELSVFLTLQHSYHCGKADDTYKLEISYQNIVRVVIDDNEGDVTSTGIYLHLSTFPLLYKKAVVRESDGQGETVNKSSNNFPHFKAQSFFCTREHSNLAASALSSDLAAQLVLLSEEGSLESFATAVLDLALQDEATLERALFAVSTDLEGRSILSVPQAIEAAFHKLSRNFVPHKLPPGSCLVRRVFLLPSRLLLLPPCVHTENRVLRTFNPDLALRLTIRDDNLQPLSHSLAFHTNQDDVMDTVVGKRLREGIWIGKRQFKLLAASSSQLRDHGAWLYALATRGLSPEGIRKWMGDFSEISNIAKRMARMGLCFSSTEATVKVPLGVAAVTEPDIVGGRHPKSGKPYVFSDGIGMVSSSVLHKVCDVLEIKDKPSAIQVRYAGYKGVLCLNPELLGDKLVLRESMRKFPCHTSDMLEVIKVSAPRKLPARS</sequence>
<dbReference type="EC" id="2.7.7.48" evidence="1"/>
<comment type="catalytic activity">
    <reaction evidence="1">
        <text>RNA(n) + a ribonucleoside 5'-triphosphate = RNA(n+1) + diphosphate</text>
        <dbReference type="Rhea" id="RHEA:21248"/>
        <dbReference type="Rhea" id="RHEA-COMP:14527"/>
        <dbReference type="Rhea" id="RHEA-COMP:17342"/>
        <dbReference type="ChEBI" id="CHEBI:33019"/>
        <dbReference type="ChEBI" id="CHEBI:61557"/>
        <dbReference type="ChEBI" id="CHEBI:140395"/>
        <dbReference type="EC" id="2.7.7.48"/>
    </reaction>
</comment>
<dbReference type="Pfam" id="PF25359">
    <property type="entry name" value="PH_met_RdRP"/>
    <property type="match status" value="1"/>
</dbReference>
<dbReference type="AlphaFoldDB" id="A0A9J6FJA4"/>
<evidence type="ECO:0000256" key="1">
    <source>
        <dbReference type="RuleBase" id="RU363098"/>
    </source>
</evidence>
<dbReference type="Proteomes" id="UP000821853">
    <property type="component" value="Chromosome 1"/>
</dbReference>
<keyword evidence="1" id="KW-0694">RNA-binding</keyword>
<evidence type="ECO:0000313" key="5">
    <source>
        <dbReference type="Proteomes" id="UP000821853"/>
    </source>
</evidence>
<dbReference type="GO" id="GO:0030422">
    <property type="term" value="P:siRNA processing"/>
    <property type="evidence" value="ECO:0007669"/>
    <property type="project" value="TreeGrafter"/>
</dbReference>
<proteinExistence type="inferred from homology"/>
<dbReference type="GO" id="GO:0003723">
    <property type="term" value="F:RNA binding"/>
    <property type="evidence" value="ECO:0007669"/>
    <property type="project" value="UniProtKB-KW"/>
</dbReference>
<comment type="similarity">
    <text evidence="1">Belongs to the RdRP family.</text>
</comment>
<evidence type="ECO:0000259" key="2">
    <source>
        <dbReference type="Pfam" id="PF05183"/>
    </source>
</evidence>
<keyword evidence="5" id="KW-1185">Reference proteome</keyword>
<name>A0A9J6FJA4_HAELO</name>
<comment type="caution">
    <text evidence="4">The sequence shown here is derived from an EMBL/GenBank/DDBJ whole genome shotgun (WGS) entry which is preliminary data.</text>
</comment>
<dbReference type="GO" id="GO:0003968">
    <property type="term" value="F:RNA-directed RNA polymerase activity"/>
    <property type="evidence" value="ECO:0007669"/>
    <property type="project" value="UniProtKB-KW"/>
</dbReference>
<evidence type="ECO:0000259" key="3">
    <source>
        <dbReference type="Pfam" id="PF25359"/>
    </source>
</evidence>
<organism evidence="4 5">
    <name type="scientific">Haemaphysalis longicornis</name>
    <name type="common">Bush tick</name>
    <dbReference type="NCBI Taxonomy" id="44386"/>
    <lineage>
        <taxon>Eukaryota</taxon>
        <taxon>Metazoa</taxon>
        <taxon>Ecdysozoa</taxon>
        <taxon>Arthropoda</taxon>
        <taxon>Chelicerata</taxon>
        <taxon>Arachnida</taxon>
        <taxon>Acari</taxon>
        <taxon>Parasitiformes</taxon>
        <taxon>Ixodida</taxon>
        <taxon>Ixodoidea</taxon>
        <taxon>Ixodidae</taxon>
        <taxon>Haemaphysalinae</taxon>
        <taxon>Haemaphysalis</taxon>
    </lineage>
</organism>
<dbReference type="InterPro" id="IPR057493">
    <property type="entry name" value="PH_RdRP-assoc"/>
</dbReference>
<dbReference type="InterPro" id="IPR007855">
    <property type="entry name" value="RDRP"/>
</dbReference>
<gene>
    <name evidence="4" type="ORF">HPB48_014307</name>
</gene>
<dbReference type="OrthoDB" id="6513042at2759"/>
<protein>
    <recommendedName>
        <fullName evidence="1">RNA-dependent RNA polymerase</fullName>
        <ecNumber evidence="1">2.7.7.48</ecNumber>
    </recommendedName>
</protein>
<dbReference type="PANTHER" id="PTHR23079">
    <property type="entry name" value="RNA-DEPENDENT RNA POLYMERASE"/>
    <property type="match status" value="1"/>
</dbReference>
<keyword evidence="1" id="KW-0696">RNA-directed RNA polymerase</keyword>
<dbReference type="Pfam" id="PF05183">
    <property type="entry name" value="RdRP"/>
    <property type="match status" value="1"/>
</dbReference>
<feature type="domain" description="RDRP core" evidence="2">
    <location>
        <begin position="377"/>
        <end position="614"/>
    </location>
</feature>
<accession>A0A9J6FJA4</accession>
<evidence type="ECO:0000313" key="4">
    <source>
        <dbReference type="EMBL" id="KAH9362911.1"/>
    </source>
</evidence>
<feature type="domain" description="PH-like" evidence="3">
    <location>
        <begin position="173"/>
        <end position="274"/>
    </location>
</feature>
<dbReference type="PANTHER" id="PTHR23079:SF55">
    <property type="entry name" value="RNA-DIRECTED RNA POLYMERASE"/>
    <property type="match status" value="1"/>
</dbReference>